<evidence type="ECO:0000256" key="1">
    <source>
        <dbReference type="SAM" id="Phobius"/>
    </source>
</evidence>
<feature type="transmembrane region" description="Helical" evidence="1">
    <location>
        <begin position="173"/>
        <end position="191"/>
    </location>
</feature>
<protein>
    <recommendedName>
        <fullName evidence="5">Inner membrane protein</fullName>
    </recommendedName>
</protein>
<evidence type="ECO:0000313" key="4">
    <source>
        <dbReference type="Proteomes" id="UP000043437"/>
    </source>
</evidence>
<organism evidence="3 4">
    <name type="scientific">Helicobacter ailurogastricus</name>
    <dbReference type="NCBI Taxonomy" id="1578720"/>
    <lineage>
        <taxon>Bacteria</taxon>
        <taxon>Pseudomonadati</taxon>
        <taxon>Campylobacterota</taxon>
        <taxon>Epsilonproteobacteria</taxon>
        <taxon>Campylobacterales</taxon>
        <taxon>Helicobacteraceae</taxon>
        <taxon>Helicobacter</taxon>
    </lineage>
</organism>
<evidence type="ECO:0000313" key="3">
    <source>
        <dbReference type="EMBL" id="CRF52234.1"/>
    </source>
</evidence>
<keyword evidence="2" id="KW-0732">Signal</keyword>
<gene>
    <name evidence="3" type="ORF">HAL07_03600</name>
</gene>
<reference evidence="4" key="1">
    <citation type="submission" date="2014-12" db="EMBL/GenBank/DDBJ databases">
        <authorList>
            <person name="Jaenicke S."/>
        </authorList>
    </citation>
    <scope>NUCLEOTIDE SEQUENCE [LARGE SCALE GENOMIC DNA]</scope>
</reference>
<feature type="chain" id="PRO_5005490905" description="Inner membrane protein" evidence="2">
    <location>
        <begin position="17"/>
        <end position="197"/>
    </location>
</feature>
<accession>A0A0K2Y317</accession>
<feature type="signal peptide" evidence="2">
    <location>
        <begin position="1"/>
        <end position="16"/>
    </location>
</feature>
<evidence type="ECO:0008006" key="5">
    <source>
        <dbReference type="Google" id="ProtNLM"/>
    </source>
</evidence>
<keyword evidence="1" id="KW-0812">Transmembrane</keyword>
<proteinExistence type="predicted"/>
<evidence type="ECO:0000256" key="2">
    <source>
        <dbReference type="SAM" id="SignalP"/>
    </source>
</evidence>
<dbReference type="AlphaFoldDB" id="A0A0K2Y317"/>
<sequence>MKLFRACLLLAGFLHAGDFVLDNEAGHLVPKSVELVQEVSSELFSKTGVSFVLFLADTPDTHTKQGRLAYQQAKLKDLHRPFVALFAHFGAQKIDILTDPKDLIPTERIFFERIAPFLPKEWGTDTAKNNARFSFALLNGYTYMADAIARKYHIQLANNIKEEYSNSVVKTTLYILLCSLLALFFYGYFFGTRKHGH</sequence>
<keyword evidence="1" id="KW-0472">Membrane</keyword>
<name>A0A0K2Y317_9HELI</name>
<dbReference type="EMBL" id="CDMG01000002">
    <property type="protein sequence ID" value="CRF52234.1"/>
    <property type="molecule type" value="Genomic_DNA"/>
</dbReference>
<dbReference type="Proteomes" id="UP000043437">
    <property type="component" value="Unassembled WGS sequence"/>
</dbReference>
<keyword evidence="1" id="KW-1133">Transmembrane helix</keyword>